<evidence type="ECO:0000313" key="2">
    <source>
        <dbReference type="EMBL" id="JAC50007.1"/>
    </source>
</evidence>
<dbReference type="OrthoDB" id="8035009at2759"/>
<sequence>MSQLTLRKSFFESLWPLILSDNVCDTHLKHRCSYYYPDTFFGNIWLHGYLAERGFKNYQPPTVIRCCFDEGKDKLLLCESSEDNATDLERSKKPSGIKADELSNQSQDEEDTLYSYKKLNIPVPLEQQIAAFNNSFDTRRKLAHSFINRQYPWYMQWPEYLTPYKLTDVARQDFNSKLKQAIIQDMITFNCKLMIIDLAKQVCLHVLFDWLNFTRFAFVIVLARSEDAVKQIKLMGQNLSAVMVVENMEFSWHEQLTESLRVGVTHATALGVFENCAKPFIYVFGRKRHCCKLNVHRVLRKTN</sequence>
<dbReference type="RefSeq" id="XP_011202956.2">
    <property type="nucleotide sequence ID" value="XM_011204654.3"/>
</dbReference>
<feature type="region of interest" description="Disordered" evidence="1">
    <location>
        <begin position="87"/>
        <end position="108"/>
    </location>
</feature>
<name>A0A034W6S6_BACDO</name>
<protein>
    <submittedName>
        <fullName evidence="2">Uncharacterized protein</fullName>
    </submittedName>
</protein>
<dbReference type="AlphaFoldDB" id="A0A034W6S6"/>
<proteinExistence type="predicted"/>
<organism evidence="2">
    <name type="scientific">Bactrocera dorsalis</name>
    <name type="common">Oriental fruit fly</name>
    <name type="synonym">Dacus dorsalis</name>
    <dbReference type="NCBI Taxonomy" id="27457"/>
    <lineage>
        <taxon>Eukaryota</taxon>
        <taxon>Metazoa</taxon>
        <taxon>Ecdysozoa</taxon>
        <taxon>Arthropoda</taxon>
        <taxon>Hexapoda</taxon>
        <taxon>Insecta</taxon>
        <taxon>Pterygota</taxon>
        <taxon>Neoptera</taxon>
        <taxon>Endopterygota</taxon>
        <taxon>Diptera</taxon>
        <taxon>Brachycera</taxon>
        <taxon>Muscomorpha</taxon>
        <taxon>Tephritoidea</taxon>
        <taxon>Tephritidae</taxon>
        <taxon>Bactrocera</taxon>
        <taxon>Bactrocera</taxon>
    </lineage>
</organism>
<dbReference type="EMBL" id="GAKP01008945">
    <property type="protein sequence ID" value="JAC50007.1"/>
    <property type="molecule type" value="Transcribed_RNA"/>
</dbReference>
<reference evidence="2" key="1">
    <citation type="journal article" date="2014" name="BMC Genomics">
        <title>Characterizing the developmental transcriptome of the oriental fruit fly, Bactrocera dorsalis (Diptera: Tephritidae) through comparative genomic analysis with Drosophila melanogaster utilizing modENCODE datasets.</title>
        <authorList>
            <person name="Geib S.M."/>
            <person name="Calla B."/>
            <person name="Hall B."/>
            <person name="Hou S."/>
            <person name="Manoukis N.C."/>
        </authorList>
    </citation>
    <scope>NUCLEOTIDE SEQUENCE</scope>
    <source>
        <strain evidence="2">Punador</strain>
    </source>
</reference>
<dbReference type="KEGG" id="bdr:105225965"/>
<accession>A0A034W6S6</accession>
<evidence type="ECO:0000256" key="1">
    <source>
        <dbReference type="SAM" id="MobiDB-lite"/>
    </source>
</evidence>
<dbReference type="GeneID" id="105225965"/>